<name>A0ABN7W952_GIGMA</name>
<evidence type="ECO:0000313" key="2">
    <source>
        <dbReference type="EMBL" id="CAG8822195.1"/>
    </source>
</evidence>
<feature type="coiled-coil region" evidence="1">
    <location>
        <begin position="142"/>
        <end position="169"/>
    </location>
</feature>
<sequence>NLLAVNERQYGTILYISLAISIRDLCETIVERLKDIYSDPLPSDVKILSDEWIHLQFCPTNATTTQAIYYTSRFNWACLISADDKHKIPIEEDTAVSTGSFYDGQVFVSYKDTILEPSTAIRHSTKFLNALRIQYSELLFGMANTLDDIRKKAREFSKLESELKECISEAIAEIFESIYCIDSILKVEETTQAQICRHPTLVKFLDTYCQMHTYSFQIKKCNNPSCLYCKPIRLPPHEFCNLSFLPDPIPLKDNANHYATFQQVYGTKTTEEFRPTYIQSRMKSESIPKYILVAEKIRDYIECENCRKRRCAYSNKSLTNDEQQDYKQALESYLYPCGAPIFLDDHYLKE</sequence>
<accession>A0ABN7W952</accession>
<feature type="non-terminal residue" evidence="2">
    <location>
        <position position="1"/>
    </location>
</feature>
<comment type="caution">
    <text evidence="2">The sequence shown here is derived from an EMBL/GenBank/DDBJ whole genome shotgun (WGS) entry which is preliminary data.</text>
</comment>
<evidence type="ECO:0000256" key="1">
    <source>
        <dbReference type="SAM" id="Coils"/>
    </source>
</evidence>
<feature type="non-terminal residue" evidence="2">
    <location>
        <position position="350"/>
    </location>
</feature>
<protein>
    <submittedName>
        <fullName evidence="2">23673_t:CDS:1</fullName>
    </submittedName>
</protein>
<organism evidence="2 3">
    <name type="scientific">Gigaspora margarita</name>
    <dbReference type="NCBI Taxonomy" id="4874"/>
    <lineage>
        <taxon>Eukaryota</taxon>
        <taxon>Fungi</taxon>
        <taxon>Fungi incertae sedis</taxon>
        <taxon>Mucoromycota</taxon>
        <taxon>Glomeromycotina</taxon>
        <taxon>Glomeromycetes</taxon>
        <taxon>Diversisporales</taxon>
        <taxon>Gigasporaceae</taxon>
        <taxon>Gigaspora</taxon>
    </lineage>
</organism>
<evidence type="ECO:0000313" key="3">
    <source>
        <dbReference type="Proteomes" id="UP000789901"/>
    </source>
</evidence>
<keyword evidence="1" id="KW-0175">Coiled coil</keyword>
<dbReference type="EMBL" id="CAJVQB010035179">
    <property type="protein sequence ID" value="CAG8822195.1"/>
    <property type="molecule type" value="Genomic_DNA"/>
</dbReference>
<proteinExistence type="predicted"/>
<gene>
    <name evidence="2" type="ORF">GMARGA_LOCUS28033</name>
</gene>
<dbReference type="Proteomes" id="UP000789901">
    <property type="component" value="Unassembled WGS sequence"/>
</dbReference>
<keyword evidence="3" id="KW-1185">Reference proteome</keyword>
<reference evidence="2 3" key="1">
    <citation type="submission" date="2021-06" db="EMBL/GenBank/DDBJ databases">
        <authorList>
            <person name="Kallberg Y."/>
            <person name="Tangrot J."/>
            <person name="Rosling A."/>
        </authorList>
    </citation>
    <scope>NUCLEOTIDE SEQUENCE [LARGE SCALE GENOMIC DNA]</scope>
    <source>
        <strain evidence="2 3">120-4 pot B 10/14</strain>
    </source>
</reference>